<dbReference type="AlphaFoldDB" id="A0A9P4MQ43"/>
<gene>
    <name evidence="1" type="ORF">GQ43DRAFT_433832</name>
</gene>
<evidence type="ECO:0000313" key="1">
    <source>
        <dbReference type="EMBL" id="KAF2198936.1"/>
    </source>
</evidence>
<dbReference type="PANTHER" id="PTHR38790">
    <property type="entry name" value="2EXR DOMAIN-CONTAINING PROTEIN-RELATED"/>
    <property type="match status" value="1"/>
</dbReference>
<name>A0A9P4MQ43_9PLEO</name>
<keyword evidence="2" id="KW-1185">Reference proteome</keyword>
<dbReference type="PANTHER" id="PTHR38790:SF4">
    <property type="entry name" value="2EXR DOMAIN-CONTAINING PROTEIN"/>
    <property type="match status" value="1"/>
</dbReference>
<comment type="caution">
    <text evidence="1">The sequence shown here is derived from an EMBL/GenBank/DDBJ whole genome shotgun (WGS) entry which is preliminary data.</text>
</comment>
<evidence type="ECO:0000313" key="2">
    <source>
        <dbReference type="Proteomes" id="UP000799536"/>
    </source>
</evidence>
<accession>A0A9P4MQ43</accession>
<protein>
    <submittedName>
        <fullName evidence="1">Uncharacterized protein</fullName>
    </submittedName>
</protein>
<sequence>MLTLPLELREEIYKLVLTSVPGNPRLLGTCRKIYLESQKVLFQRPMSFTSPSALQQWINHVGPTHLPQVEEIHLTLPDIDLTPLLGTLSTGPSQYMPRLLIWELYEEEIRRLSLALRQMPNIKAVTVTALSARQSFLYREYLGSFMEELGAVFPNLRHLTLNGNFHHQRLSFLSLMQQLRAFSFNGFSASSLSETTSIVSSLPYLSNLVLVSDDTALQSVQGGHNNLNERGQALTPDIIRQLRPLTSFSLTRRTEQDVPNGLPPLTDMLDALRYVHAHSLKSLSLKLSYTPDAELLNCLQSILDASSIEHLEYSWRGLDPETLDTLLPGSSRSLSISAASEEVGFDVLWAIIASREAGNVPKLARVVLVLGDDDSLGSLDYEGSNGKEVDGVNGNDSHTPSENLQLAIRNLRYHGVVVLKSTTNP</sequence>
<reference evidence="1" key="1">
    <citation type="journal article" date="2020" name="Stud. Mycol.">
        <title>101 Dothideomycetes genomes: a test case for predicting lifestyles and emergence of pathogens.</title>
        <authorList>
            <person name="Haridas S."/>
            <person name="Albert R."/>
            <person name="Binder M."/>
            <person name="Bloem J."/>
            <person name="Labutti K."/>
            <person name="Salamov A."/>
            <person name="Andreopoulos B."/>
            <person name="Baker S."/>
            <person name="Barry K."/>
            <person name="Bills G."/>
            <person name="Bluhm B."/>
            <person name="Cannon C."/>
            <person name="Castanera R."/>
            <person name="Culley D."/>
            <person name="Daum C."/>
            <person name="Ezra D."/>
            <person name="Gonzalez J."/>
            <person name="Henrissat B."/>
            <person name="Kuo A."/>
            <person name="Liang C."/>
            <person name="Lipzen A."/>
            <person name="Lutzoni F."/>
            <person name="Magnuson J."/>
            <person name="Mondo S."/>
            <person name="Nolan M."/>
            <person name="Ohm R."/>
            <person name="Pangilinan J."/>
            <person name="Park H.-J."/>
            <person name="Ramirez L."/>
            <person name="Alfaro M."/>
            <person name="Sun H."/>
            <person name="Tritt A."/>
            <person name="Yoshinaga Y."/>
            <person name="Zwiers L.-H."/>
            <person name="Turgeon B."/>
            <person name="Goodwin S."/>
            <person name="Spatafora J."/>
            <person name="Crous P."/>
            <person name="Grigoriev I."/>
        </authorList>
    </citation>
    <scope>NUCLEOTIDE SEQUENCE</scope>
    <source>
        <strain evidence="1">ATCC 74209</strain>
    </source>
</reference>
<proteinExistence type="predicted"/>
<dbReference type="Gene3D" id="3.80.10.10">
    <property type="entry name" value="Ribonuclease Inhibitor"/>
    <property type="match status" value="1"/>
</dbReference>
<dbReference type="OrthoDB" id="4413570at2759"/>
<organism evidence="1 2">
    <name type="scientific">Delitschia confertaspora ATCC 74209</name>
    <dbReference type="NCBI Taxonomy" id="1513339"/>
    <lineage>
        <taxon>Eukaryota</taxon>
        <taxon>Fungi</taxon>
        <taxon>Dikarya</taxon>
        <taxon>Ascomycota</taxon>
        <taxon>Pezizomycotina</taxon>
        <taxon>Dothideomycetes</taxon>
        <taxon>Pleosporomycetidae</taxon>
        <taxon>Pleosporales</taxon>
        <taxon>Delitschiaceae</taxon>
        <taxon>Delitschia</taxon>
    </lineage>
</organism>
<dbReference type="SUPFAM" id="SSF52047">
    <property type="entry name" value="RNI-like"/>
    <property type="match status" value="1"/>
</dbReference>
<dbReference type="Proteomes" id="UP000799536">
    <property type="component" value="Unassembled WGS sequence"/>
</dbReference>
<dbReference type="InterPro" id="IPR032675">
    <property type="entry name" value="LRR_dom_sf"/>
</dbReference>
<dbReference type="EMBL" id="ML994107">
    <property type="protein sequence ID" value="KAF2198936.1"/>
    <property type="molecule type" value="Genomic_DNA"/>
</dbReference>